<organism evidence="7 8">
    <name type="scientific">Pararhodospirillum oryzae</name>
    <dbReference type="NCBI Taxonomy" id="478448"/>
    <lineage>
        <taxon>Bacteria</taxon>
        <taxon>Pseudomonadati</taxon>
        <taxon>Pseudomonadota</taxon>
        <taxon>Alphaproteobacteria</taxon>
        <taxon>Rhodospirillales</taxon>
        <taxon>Rhodospirillaceae</taxon>
        <taxon>Pararhodospirillum</taxon>
    </lineage>
</organism>
<feature type="domain" description="Rubredoxin-like" evidence="6">
    <location>
        <begin position="55"/>
        <end position="102"/>
    </location>
</feature>
<keyword evidence="3" id="KW-0479">Metal-binding</keyword>
<proteinExistence type="predicted"/>
<name>A0A512H660_9PROT</name>
<keyword evidence="5" id="KW-0408">Iron</keyword>
<dbReference type="GO" id="GO:0009055">
    <property type="term" value="F:electron transfer activity"/>
    <property type="evidence" value="ECO:0007669"/>
    <property type="project" value="TreeGrafter"/>
</dbReference>
<keyword evidence="8" id="KW-1185">Reference proteome</keyword>
<gene>
    <name evidence="7" type="ORF">ROR02_10450</name>
</gene>
<dbReference type="SUPFAM" id="SSF57802">
    <property type="entry name" value="Rubredoxin-like"/>
    <property type="match status" value="1"/>
</dbReference>
<evidence type="ECO:0000256" key="1">
    <source>
        <dbReference type="ARBA" id="ARBA00001965"/>
    </source>
</evidence>
<accession>A0A512H660</accession>
<dbReference type="Pfam" id="PF00301">
    <property type="entry name" value="Rubredoxin"/>
    <property type="match status" value="1"/>
</dbReference>
<evidence type="ECO:0000256" key="4">
    <source>
        <dbReference type="ARBA" id="ARBA00022982"/>
    </source>
</evidence>
<dbReference type="Proteomes" id="UP000321567">
    <property type="component" value="Unassembled WGS sequence"/>
</dbReference>
<sequence length="104" mass="10889">MTFSYLVVSLGRRGALGLGAALAGLVLGGTGKAQAASGAVSSGRWVCTNNDCDPFIYDPNVGDPDNLASPGHPIPPGVRFEDLPETWKCPLCGSPKSWFRPTTR</sequence>
<evidence type="ECO:0000313" key="7">
    <source>
        <dbReference type="EMBL" id="GEO80914.1"/>
    </source>
</evidence>
<dbReference type="PROSITE" id="PS51318">
    <property type="entry name" value="TAT"/>
    <property type="match status" value="1"/>
</dbReference>
<keyword evidence="4" id="KW-0249">Electron transport</keyword>
<dbReference type="PROSITE" id="PS50903">
    <property type="entry name" value="RUBREDOXIN_LIKE"/>
    <property type="match status" value="1"/>
</dbReference>
<evidence type="ECO:0000256" key="3">
    <source>
        <dbReference type="ARBA" id="ARBA00022723"/>
    </source>
</evidence>
<dbReference type="EMBL" id="BJZO01000020">
    <property type="protein sequence ID" value="GEO80914.1"/>
    <property type="molecule type" value="Genomic_DNA"/>
</dbReference>
<dbReference type="InterPro" id="IPR050526">
    <property type="entry name" value="Rubredoxin_ET"/>
</dbReference>
<keyword evidence="2" id="KW-0813">Transport</keyword>
<dbReference type="InterPro" id="IPR024934">
    <property type="entry name" value="Rubredoxin-like_dom"/>
</dbReference>
<evidence type="ECO:0000259" key="6">
    <source>
        <dbReference type="PROSITE" id="PS50903"/>
    </source>
</evidence>
<dbReference type="PANTHER" id="PTHR47627">
    <property type="entry name" value="RUBREDOXIN"/>
    <property type="match status" value="1"/>
</dbReference>
<dbReference type="Gene3D" id="2.20.28.10">
    <property type="match status" value="1"/>
</dbReference>
<dbReference type="GO" id="GO:0005506">
    <property type="term" value="F:iron ion binding"/>
    <property type="evidence" value="ECO:0007669"/>
    <property type="project" value="InterPro"/>
</dbReference>
<dbReference type="CDD" id="cd00730">
    <property type="entry name" value="rubredoxin"/>
    <property type="match status" value="1"/>
</dbReference>
<dbReference type="OrthoDB" id="9808980at2"/>
<dbReference type="PANTHER" id="PTHR47627:SF1">
    <property type="entry name" value="RUBREDOXIN-1-RELATED"/>
    <property type="match status" value="1"/>
</dbReference>
<dbReference type="PROSITE" id="PS00202">
    <property type="entry name" value="RUBREDOXIN"/>
    <property type="match status" value="1"/>
</dbReference>
<evidence type="ECO:0000313" key="8">
    <source>
        <dbReference type="Proteomes" id="UP000321567"/>
    </source>
</evidence>
<evidence type="ECO:0000256" key="2">
    <source>
        <dbReference type="ARBA" id="ARBA00022448"/>
    </source>
</evidence>
<protein>
    <recommendedName>
        <fullName evidence="6">Rubredoxin-like domain-containing protein</fullName>
    </recommendedName>
</protein>
<dbReference type="InterPro" id="IPR018527">
    <property type="entry name" value="Rubredoxin_Fe_BS"/>
</dbReference>
<comment type="cofactor">
    <cofactor evidence="1">
        <name>Fe(3+)</name>
        <dbReference type="ChEBI" id="CHEBI:29034"/>
    </cofactor>
</comment>
<dbReference type="AlphaFoldDB" id="A0A512H660"/>
<reference evidence="7 8" key="1">
    <citation type="submission" date="2019-07" db="EMBL/GenBank/DDBJ databases">
        <title>Whole genome shotgun sequence of Rhodospirillum oryzae NBRC 107573.</title>
        <authorList>
            <person name="Hosoyama A."/>
            <person name="Uohara A."/>
            <person name="Ohji S."/>
            <person name="Ichikawa N."/>
        </authorList>
    </citation>
    <scope>NUCLEOTIDE SEQUENCE [LARGE SCALE GENOMIC DNA]</scope>
    <source>
        <strain evidence="7 8">NBRC 107573</strain>
    </source>
</reference>
<dbReference type="InterPro" id="IPR006311">
    <property type="entry name" value="TAT_signal"/>
</dbReference>
<dbReference type="GO" id="GO:0043448">
    <property type="term" value="P:alkane catabolic process"/>
    <property type="evidence" value="ECO:0007669"/>
    <property type="project" value="TreeGrafter"/>
</dbReference>
<dbReference type="RefSeq" id="WP_147162960.1">
    <property type="nucleotide sequence ID" value="NZ_BJZO01000020.1"/>
</dbReference>
<comment type="caution">
    <text evidence="7">The sequence shown here is derived from an EMBL/GenBank/DDBJ whole genome shotgun (WGS) entry which is preliminary data.</text>
</comment>
<dbReference type="InterPro" id="IPR024935">
    <property type="entry name" value="Rubredoxin_dom"/>
</dbReference>
<evidence type="ECO:0000256" key="5">
    <source>
        <dbReference type="ARBA" id="ARBA00023004"/>
    </source>
</evidence>